<evidence type="ECO:0000256" key="4">
    <source>
        <dbReference type="SAM" id="Phobius"/>
    </source>
</evidence>
<keyword evidence="1" id="KW-0193">Cuticle</keyword>
<dbReference type="PANTHER" id="PTHR22907">
    <property type="entry name" value="GH04558P"/>
    <property type="match status" value="1"/>
</dbReference>
<evidence type="ECO:0000313" key="8">
    <source>
        <dbReference type="EMBL" id="KAK2170137.1"/>
    </source>
</evidence>
<keyword evidence="2 5" id="KW-0732">Signal</keyword>
<protein>
    <submittedName>
        <fullName evidence="8">Uncharacterized protein</fullName>
    </submittedName>
</protein>
<keyword evidence="3" id="KW-1015">Disulfide bond</keyword>
<dbReference type="InterPro" id="IPR001507">
    <property type="entry name" value="ZP_dom"/>
</dbReference>
<feature type="signal peptide" evidence="5">
    <location>
        <begin position="1"/>
        <end position="22"/>
    </location>
</feature>
<evidence type="ECO:0000256" key="5">
    <source>
        <dbReference type="SAM" id="SignalP"/>
    </source>
</evidence>
<dbReference type="AlphaFoldDB" id="A0AAD9NH62"/>
<dbReference type="InterPro" id="IPR000742">
    <property type="entry name" value="EGF"/>
</dbReference>
<feature type="disulfide bond" evidence="3">
    <location>
        <begin position="62"/>
        <end position="71"/>
    </location>
</feature>
<keyword evidence="9" id="KW-1185">Reference proteome</keyword>
<organism evidence="8 9">
    <name type="scientific">Paralvinella palmiformis</name>
    <dbReference type="NCBI Taxonomy" id="53620"/>
    <lineage>
        <taxon>Eukaryota</taxon>
        <taxon>Metazoa</taxon>
        <taxon>Spiralia</taxon>
        <taxon>Lophotrochozoa</taxon>
        <taxon>Annelida</taxon>
        <taxon>Polychaeta</taxon>
        <taxon>Sedentaria</taxon>
        <taxon>Canalipalpata</taxon>
        <taxon>Terebellida</taxon>
        <taxon>Terebelliformia</taxon>
        <taxon>Alvinellidae</taxon>
        <taxon>Paralvinella</taxon>
    </lineage>
</organism>
<keyword evidence="4" id="KW-0812">Transmembrane</keyword>
<dbReference type="PANTHER" id="PTHR22907:SF46">
    <property type="entry name" value="ZP DOMAIN-CONTAINING PROTEIN"/>
    <property type="match status" value="1"/>
</dbReference>
<evidence type="ECO:0000256" key="3">
    <source>
        <dbReference type="PROSITE-ProRule" id="PRU00076"/>
    </source>
</evidence>
<dbReference type="CDD" id="cd00054">
    <property type="entry name" value="EGF_CA"/>
    <property type="match status" value="1"/>
</dbReference>
<gene>
    <name evidence="8" type="ORF">LSH36_4g12000</name>
</gene>
<dbReference type="PROSITE" id="PS01186">
    <property type="entry name" value="EGF_2"/>
    <property type="match status" value="1"/>
</dbReference>
<keyword evidence="4" id="KW-0472">Membrane</keyword>
<comment type="caution">
    <text evidence="3">Lacks conserved residue(s) required for the propagation of feature annotation.</text>
</comment>
<dbReference type="Gene3D" id="2.10.25.10">
    <property type="entry name" value="Laminin"/>
    <property type="match status" value="2"/>
</dbReference>
<evidence type="ECO:0000313" key="9">
    <source>
        <dbReference type="Proteomes" id="UP001208570"/>
    </source>
</evidence>
<dbReference type="GO" id="GO:0042302">
    <property type="term" value="F:structural constituent of cuticle"/>
    <property type="evidence" value="ECO:0007669"/>
    <property type="project" value="UniProtKB-KW"/>
</dbReference>
<keyword evidence="4" id="KW-1133">Transmembrane helix</keyword>
<dbReference type="PROSITE" id="PS51034">
    <property type="entry name" value="ZP_2"/>
    <property type="match status" value="1"/>
</dbReference>
<proteinExistence type="predicted"/>
<dbReference type="SMART" id="SM00181">
    <property type="entry name" value="EGF"/>
    <property type="match status" value="2"/>
</dbReference>
<dbReference type="InterPro" id="IPR056953">
    <property type="entry name" value="CUT_N"/>
</dbReference>
<evidence type="ECO:0000256" key="2">
    <source>
        <dbReference type="ARBA" id="ARBA00022729"/>
    </source>
</evidence>
<dbReference type="InterPro" id="IPR051962">
    <property type="entry name" value="Cuticlin"/>
</dbReference>
<comment type="caution">
    <text evidence="8">The sequence shown here is derived from an EMBL/GenBank/DDBJ whole genome shotgun (WGS) entry which is preliminary data.</text>
</comment>
<feature type="disulfide bond" evidence="3">
    <location>
        <begin position="82"/>
        <end position="92"/>
    </location>
</feature>
<feature type="domain" description="ZP" evidence="7">
    <location>
        <begin position="121"/>
        <end position="370"/>
    </location>
</feature>
<accession>A0AAD9NH62</accession>
<reference evidence="8" key="1">
    <citation type="journal article" date="2023" name="Mol. Biol. Evol.">
        <title>Third-Generation Sequencing Reveals the Adaptive Role of the Epigenome in Three Deep-Sea Polychaetes.</title>
        <authorList>
            <person name="Perez M."/>
            <person name="Aroh O."/>
            <person name="Sun Y."/>
            <person name="Lan Y."/>
            <person name="Juniper S.K."/>
            <person name="Young C.R."/>
            <person name="Angers B."/>
            <person name="Qian P.Y."/>
        </authorList>
    </citation>
    <scope>NUCLEOTIDE SEQUENCE</scope>
    <source>
        <strain evidence="8">P08H-3</strain>
    </source>
</reference>
<dbReference type="PROSITE" id="PS50026">
    <property type="entry name" value="EGF_3"/>
    <property type="match status" value="2"/>
</dbReference>
<dbReference type="SUPFAM" id="SSF57196">
    <property type="entry name" value="EGF/Laminin"/>
    <property type="match status" value="1"/>
</dbReference>
<sequence>MKIIQCLMLTLLVHLGPGGATAASADDKTATASVPFDCGRPAIDELCQNEATCDHENGTCQCLPGFMGYDCSYTEDQVQTDCELECKNGGTCLLDKDNETICYCSAAFWGGQCEKKRVYHYCSHDRMAIHVTPPAGFLGWVYVLDQEEDPACVFDADPEDTFTKELMFDSCGPAVEEINENGDTLKSFSVIVQFDEMIVTEKDLEFEFVCLIPKSGSEIDDNLLPFESSKNDRPFKKQEVKEELNPIIITLTSLDGEPVVRPQVLGTEVKLNFKLNAGDVYDNFRIDQITVTNGQQSHKRQAVDLLVNSCVPRRAFAVVDFRGDPDDEMDLIFRVFKLRYSDSLHFETKVKLCKGDGCNATDCSGTSMYRNDLPGSGRSRRSISARDIGQPTDNMTTLVYKAELRVWYPNGWTQSSKYHPDLEGPLFIRADREFDSPSKRRSSINCFDDSSIIFLFVGLISVILVLLTIIIVVITVRYCHKENNNEMELVNVSK</sequence>
<evidence type="ECO:0000259" key="7">
    <source>
        <dbReference type="PROSITE" id="PS51034"/>
    </source>
</evidence>
<dbReference type="SMART" id="SM00241">
    <property type="entry name" value="ZP"/>
    <property type="match status" value="1"/>
</dbReference>
<dbReference type="EMBL" id="JAODUP010000004">
    <property type="protein sequence ID" value="KAK2170137.1"/>
    <property type="molecule type" value="Genomic_DNA"/>
</dbReference>
<evidence type="ECO:0000256" key="1">
    <source>
        <dbReference type="ARBA" id="ARBA00022460"/>
    </source>
</evidence>
<feature type="transmembrane region" description="Helical" evidence="4">
    <location>
        <begin position="452"/>
        <end position="476"/>
    </location>
</feature>
<dbReference type="PROSITE" id="PS00022">
    <property type="entry name" value="EGF_1"/>
    <property type="match status" value="2"/>
</dbReference>
<feature type="domain" description="EGF-like" evidence="6">
    <location>
        <begin position="78"/>
        <end position="114"/>
    </location>
</feature>
<dbReference type="Pfam" id="PF25057">
    <property type="entry name" value="CUT_N"/>
    <property type="match status" value="1"/>
</dbReference>
<feature type="disulfide bond" evidence="3">
    <location>
        <begin position="104"/>
        <end position="113"/>
    </location>
</feature>
<keyword evidence="3" id="KW-0245">EGF-like domain</keyword>
<name>A0AAD9NH62_9ANNE</name>
<feature type="chain" id="PRO_5042291867" evidence="5">
    <location>
        <begin position="23"/>
        <end position="494"/>
    </location>
</feature>
<feature type="domain" description="EGF-like" evidence="6">
    <location>
        <begin position="34"/>
        <end position="72"/>
    </location>
</feature>
<dbReference type="Proteomes" id="UP001208570">
    <property type="component" value="Unassembled WGS sequence"/>
</dbReference>
<evidence type="ECO:0000259" key="6">
    <source>
        <dbReference type="PROSITE" id="PS50026"/>
    </source>
</evidence>